<dbReference type="Proteomes" id="UP000630097">
    <property type="component" value="Unassembled WGS sequence"/>
</dbReference>
<dbReference type="EMBL" id="BONV01000037">
    <property type="protein sequence ID" value="GIG83268.1"/>
    <property type="molecule type" value="Genomic_DNA"/>
</dbReference>
<dbReference type="PANTHER" id="PTHR30061:SF50">
    <property type="entry name" value="MALTOSE_MALTODEXTRIN-BINDING PERIPLASMIC PROTEIN"/>
    <property type="match status" value="1"/>
</dbReference>
<protein>
    <submittedName>
        <fullName evidence="4">Sugar ABC transporter substrate-binding protein</fullName>
    </submittedName>
</protein>
<comment type="caution">
    <text evidence="4">The sequence shown here is derived from an EMBL/GenBank/DDBJ whole genome shotgun (WGS) entry which is preliminary data.</text>
</comment>
<dbReference type="GO" id="GO:0042956">
    <property type="term" value="P:maltodextrin transmembrane transport"/>
    <property type="evidence" value="ECO:0007669"/>
    <property type="project" value="TreeGrafter"/>
</dbReference>
<evidence type="ECO:0000256" key="3">
    <source>
        <dbReference type="ARBA" id="ARBA00022729"/>
    </source>
</evidence>
<dbReference type="GO" id="GO:1901982">
    <property type="term" value="F:maltose binding"/>
    <property type="evidence" value="ECO:0007669"/>
    <property type="project" value="TreeGrafter"/>
</dbReference>
<dbReference type="GO" id="GO:0015768">
    <property type="term" value="P:maltose transport"/>
    <property type="evidence" value="ECO:0007669"/>
    <property type="project" value="TreeGrafter"/>
</dbReference>
<organism evidence="4 5">
    <name type="scientific">Planotetraspora kaengkrachanensis</name>
    <dbReference type="NCBI Taxonomy" id="575193"/>
    <lineage>
        <taxon>Bacteria</taxon>
        <taxon>Bacillati</taxon>
        <taxon>Actinomycetota</taxon>
        <taxon>Actinomycetes</taxon>
        <taxon>Streptosporangiales</taxon>
        <taxon>Streptosporangiaceae</taxon>
        <taxon>Planotetraspora</taxon>
    </lineage>
</organism>
<accession>A0A8J3PYL4</accession>
<evidence type="ECO:0000256" key="1">
    <source>
        <dbReference type="ARBA" id="ARBA00008520"/>
    </source>
</evidence>
<dbReference type="GO" id="GO:0055052">
    <property type="term" value="C:ATP-binding cassette (ABC) transporter complex, substrate-binding subunit-containing"/>
    <property type="evidence" value="ECO:0007669"/>
    <property type="project" value="TreeGrafter"/>
</dbReference>
<evidence type="ECO:0000256" key="2">
    <source>
        <dbReference type="ARBA" id="ARBA00022448"/>
    </source>
</evidence>
<dbReference type="PANTHER" id="PTHR30061">
    <property type="entry name" value="MALTOSE-BINDING PERIPLASMIC PROTEIN"/>
    <property type="match status" value="1"/>
</dbReference>
<dbReference type="AlphaFoldDB" id="A0A8J3PYL4"/>
<evidence type="ECO:0000313" key="4">
    <source>
        <dbReference type="EMBL" id="GIG83268.1"/>
    </source>
</evidence>
<dbReference type="Pfam" id="PF01547">
    <property type="entry name" value="SBP_bac_1"/>
    <property type="match status" value="1"/>
</dbReference>
<proteinExistence type="inferred from homology"/>
<keyword evidence="3" id="KW-0732">Signal</keyword>
<keyword evidence="2" id="KW-0813">Transport</keyword>
<dbReference type="SUPFAM" id="SSF53850">
    <property type="entry name" value="Periplasmic binding protein-like II"/>
    <property type="match status" value="1"/>
</dbReference>
<name>A0A8J3PYL4_9ACTN</name>
<dbReference type="Gene3D" id="3.40.190.10">
    <property type="entry name" value="Periplasmic binding protein-like II"/>
    <property type="match status" value="2"/>
</dbReference>
<dbReference type="InterPro" id="IPR006059">
    <property type="entry name" value="SBP"/>
</dbReference>
<keyword evidence="5" id="KW-1185">Reference proteome</keyword>
<comment type="similarity">
    <text evidence="1">Belongs to the bacterial solute-binding protein 1 family.</text>
</comment>
<evidence type="ECO:0000313" key="5">
    <source>
        <dbReference type="Proteomes" id="UP000630097"/>
    </source>
</evidence>
<sequence length="472" mass="49715">MTWGDRRPAAKCNNFAESFSKAFQGCADPVTFRANPPEPEEYDIMRRVISAVAVVASLALAASACGGTGTGTPQQSVAPADVSGEVTWWDTSDATTEAPAFQELIKNFEAKYPKIKVNYVNVPFAEARDKFKTAAQSGAGAPDVLRTDVGWVAEFASLGYLAPLDGTPALVSPEEFLPSPAASGKYGGKTYGVPQVTDTLGLLYNKELLKKAGYDAPPATMADLKKVALDVKSKAGADGLALNVDAYFLLPFIYGEGGDFVDVPNKKITISSPQTTAGVKIVEDLIASGATAKPALQDSYTNAETAFKEGKVAMIFNGPWSNADNLGGKVFKDDPDNFGVAPVPAGTVKAGSPVGGHDYTVYAGSKNLAASYLFIQFMAATESQAAIAGKLGLLPTRTPAYSAPEATANPKIAQWQKPMESAVERPWIPEAASLFQPLVEGYQKLAGGQTATEPMLKDVATAYQGILKGWSQ</sequence>
<reference evidence="4 5" key="1">
    <citation type="submission" date="2021-01" db="EMBL/GenBank/DDBJ databases">
        <title>Whole genome shotgun sequence of Planotetraspora kaengkrachanensis NBRC 104272.</title>
        <authorList>
            <person name="Komaki H."/>
            <person name="Tamura T."/>
        </authorList>
    </citation>
    <scope>NUCLEOTIDE SEQUENCE [LARGE SCALE GENOMIC DNA]</scope>
    <source>
        <strain evidence="4 5">NBRC 104272</strain>
    </source>
</reference>
<gene>
    <name evidence="4" type="ORF">Pka01_63950</name>
</gene>